<gene>
    <name evidence="16" type="ORF">KAJ83_03125</name>
</gene>
<dbReference type="Pfam" id="PF00293">
    <property type="entry name" value="NUDIX"/>
    <property type="match status" value="1"/>
</dbReference>
<evidence type="ECO:0000313" key="17">
    <source>
        <dbReference type="Proteomes" id="UP000672602"/>
    </source>
</evidence>
<evidence type="ECO:0000256" key="14">
    <source>
        <dbReference type="PIRSR" id="PIRSR604385-3"/>
    </source>
</evidence>
<proteinExistence type="inferred from homology"/>
<feature type="domain" description="Nudix hydrolase" evidence="15">
    <location>
        <begin position="50"/>
        <end position="189"/>
    </location>
</feature>
<organism evidence="16 17">
    <name type="scientific">Marivibrio halodurans</name>
    <dbReference type="NCBI Taxonomy" id="2039722"/>
    <lineage>
        <taxon>Bacteria</taxon>
        <taxon>Pseudomonadati</taxon>
        <taxon>Pseudomonadota</taxon>
        <taxon>Alphaproteobacteria</taxon>
        <taxon>Rhodospirillales</taxon>
        <taxon>Rhodospirillaceae</taxon>
        <taxon>Marivibrio</taxon>
    </lineage>
</organism>
<dbReference type="Proteomes" id="UP000672602">
    <property type="component" value="Unassembled WGS sequence"/>
</dbReference>
<feature type="binding site" evidence="13">
    <location>
        <position position="160"/>
    </location>
    <ligand>
        <name>Mg(2+)</name>
        <dbReference type="ChEBI" id="CHEBI:18420"/>
        <label>1</label>
    </ligand>
</feature>
<feature type="binding site" evidence="13">
    <location>
        <position position="112"/>
    </location>
    <ligand>
        <name>Mg(2+)</name>
        <dbReference type="ChEBI" id="CHEBI:18420"/>
        <label>1</label>
    </ligand>
</feature>
<evidence type="ECO:0000256" key="8">
    <source>
        <dbReference type="ARBA" id="ARBA00025164"/>
    </source>
</evidence>
<comment type="cofactor">
    <cofactor evidence="1 13">
        <name>Mg(2+)</name>
        <dbReference type="ChEBI" id="CHEBI:18420"/>
    </cofactor>
</comment>
<dbReference type="GO" id="GO:0019693">
    <property type="term" value="P:ribose phosphate metabolic process"/>
    <property type="evidence" value="ECO:0007669"/>
    <property type="project" value="TreeGrafter"/>
</dbReference>
<dbReference type="RefSeq" id="WP_210680542.1">
    <property type="nucleotide sequence ID" value="NZ_JAGMWN010000001.1"/>
</dbReference>
<evidence type="ECO:0000256" key="2">
    <source>
        <dbReference type="ARBA" id="ARBA00007482"/>
    </source>
</evidence>
<evidence type="ECO:0000256" key="6">
    <source>
        <dbReference type="ARBA" id="ARBA00022801"/>
    </source>
</evidence>
<evidence type="ECO:0000256" key="13">
    <source>
        <dbReference type="PIRSR" id="PIRSR604385-2"/>
    </source>
</evidence>
<dbReference type="InterPro" id="IPR015797">
    <property type="entry name" value="NUDIX_hydrolase-like_dom_sf"/>
</dbReference>
<evidence type="ECO:0000259" key="15">
    <source>
        <dbReference type="PROSITE" id="PS51462"/>
    </source>
</evidence>
<evidence type="ECO:0000256" key="10">
    <source>
        <dbReference type="ARBA" id="ARBA00030308"/>
    </source>
</evidence>
<dbReference type="GO" id="GO:0005829">
    <property type="term" value="C:cytosol"/>
    <property type="evidence" value="ECO:0007669"/>
    <property type="project" value="TreeGrafter"/>
</dbReference>
<dbReference type="GO" id="GO:0047631">
    <property type="term" value="F:ADP-ribose diphosphatase activity"/>
    <property type="evidence" value="ECO:0007669"/>
    <property type="project" value="UniProtKB-EC"/>
</dbReference>
<dbReference type="GO" id="GO:0046872">
    <property type="term" value="F:metal ion binding"/>
    <property type="evidence" value="ECO:0007669"/>
    <property type="project" value="UniProtKB-KW"/>
</dbReference>
<keyword evidence="7 13" id="KW-0460">Magnesium</keyword>
<comment type="catalytic activity">
    <reaction evidence="12">
        <text>ADP-D-ribose + H2O = D-ribose 5-phosphate + AMP + 2 H(+)</text>
        <dbReference type="Rhea" id="RHEA:10412"/>
        <dbReference type="ChEBI" id="CHEBI:15377"/>
        <dbReference type="ChEBI" id="CHEBI:15378"/>
        <dbReference type="ChEBI" id="CHEBI:57967"/>
        <dbReference type="ChEBI" id="CHEBI:78346"/>
        <dbReference type="ChEBI" id="CHEBI:456215"/>
        <dbReference type="EC" id="3.6.1.13"/>
    </reaction>
</comment>
<evidence type="ECO:0000256" key="4">
    <source>
        <dbReference type="ARBA" id="ARBA00013297"/>
    </source>
</evidence>
<evidence type="ECO:0000256" key="5">
    <source>
        <dbReference type="ARBA" id="ARBA00022723"/>
    </source>
</evidence>
<evidence type="ECO:0000256" key="12">
    <source>
        <dbReference type="ARBA" id="ARBA00049546"/>
    </source>
</evidence>
<keyword evidence="6" id="KW-0378">Hydrolase</keyword>
<accession>A0A8J7RX11</accession>
<feature type="binding site" evidence="13">
    <location>
        <position position="108"/>
    </location>
    <ligand>
        <name>Mg(2+)</name>
        <dbReference type="ChEBI" id="CHEBI:18420"/>
        <label>1</label>
    </ligand>
</feature>
<sequence length="207" mass="23149">MTDQPKRPTRVEVIARDRPFQGYFAVDRYRLRHEQFAGGMGKEISREIFERGHAVGVVPYDPARDAVVLIEQFRAGVFAHGDPEPWLIEVVAGIIEPGEEAEAVARRETEEEAGLTLGRLEELSMQYMSPAGSSESIRFFVGECDSTKAGGLHGLADEGEDIRVFVHSFEETLAMVHDGRIRNAMTTIAILQTAARREALREAWRAH</sequence>
<dbReference type="PROSITE" id="PS51462">
    <property type="entry name" value="NUDIX"/>
    <property type="match status" value="1"/>
</dbReference>
<keyword evidence="5 13" id="KW-0479">Metal-binding</keyword>
<dbReference type="AlphaFoldDB" id="A0A8J7RX11"/>
<feature type="binding site" evidence="13">
    <location>
        <position position="92"/>
    </location>
    <ligand>
        <name>Mg(2+)</name>
        <dbReference type="ChEBI" id="CHEBI:18420"/>
        <label>1</label>
    </ligand>
</feature>
<comment type="similarity">
    <text evidence="2">Belongs to the Nudix hydrolase family. NudF subfamily.</text>
</comment>
<dbReference type="PROSITE" id="PS00893">
    <property type="entry name" value="NUDIX_BOX"/>
    <property type="match status" value="1"/>
</dbReference>
<dbReference type="InterPro" id="IPR004385">
    <property type="entry name" value="NDP_pyrophosphatase"/>
</dbReference>
<evidence type="ECO:0000256" key="3">
    <source>
        <dbReference type="ARBA" id="ARBA00012453"/>
    </source>
</evidence>
<dbReference type="EC" id="3.6.1.13" evidence="3"/>
<dbReference type="Gene3D" id="3.90.79.10">
    <property type="entry name" value="Nucleoside Triphosphate Pyrophosphohydrolase"/>
    <property type="match status" value="1"/>
</dbReference>
<dbReference type="CDD" id="cd24155">
    <property type="entry name" value="NUDIX_ADPRase"/>
    <property type="match status" value="1"/>
</dbReference>
<name>A0A8J7RX11_9PROT</name>
<comment type="caution">
    <text evidence="16">The sequence shown here is derived from an EMBL/GenBank/DDBJ whole genome shotgun (WGS) entry which is preliminary data.</text>
</comment>
<evidence type="ECO:0000313" key="16">
    <source>
        <dbReference type="EMBL" id="MBP5855985.1"/>
    </source>
</evidence>
<evidence type="ECO:0000256" key="11">
    <source>
        <dbReference type="ARBA" id="ARBA00033056"/>
    </source>
</evidence>
<dbReference type="SUPFAM" id="SSF55811">
    <property type="entry name" value="Nudix"/>
    <property type="match status" value="1"/>
</dbReference>
<keyword evidence="17" id="KW-1185">Reference proteome</keyword>
<dbReference type="EMBL" id="JAGMWN010000001">
    <property type="protein sequence ID" value="MBP5855985.1"/>
    <property type="molecule type" value="Genomic_DNA"/>
</dbReference>
<protein>
    <recommendedName>
        <fullName evidence="4">ADP-ribose pyrophosphatase</fullName>
        <ecNumber evidence="3">3.6.1.13</ecNumber>
    </recommendedName>
    <alternativeName>
        <fullName evidence="9">ADP-ribose diphosphatase</fullName>
    </alternativeName>
    <alternativeName>
        <fullName evidence="11">ADP-ribose phosphohydrolase</fullName>
    </alternativeName>
    <alternativeName>
        <fullName evidence="10">Adenosine diphosphoribose pyrophosphatase</fullName>
    </alternativeName>
</protein>
<dbReference type="GO" id="GO:0006753">
    <property type="term" value="P:nucleoside phosphate metabolic process"/>
    <property type="evidence" value="ECO:0007669"/>
    <property type="project" value="TreeGrafter"/>
</dbReference>
<evidence type="ECO:0000256" key="9">
    <source>
        <dbReference type="ARBA" id="ARBA00030162"/>
    </source>
</evidence>
<dbReference type="InterPro" id="IPR000086">
    <property type="entry name" value="NUDIX_hydrolase_dom"/>
</dbReference>
<feature type="short sequence motif" description="Nudix box" evidence="14">
    <location>
        <begin position="93"/>
        <end position="115"/>
    </location>
</feature>
<evidence type="ECO:0000256" key="1">
    <source>
        <dbReference type="ARBA" id="ARBA00001946"/>
    </source>
</evidence>
<reference evidence="16" key="1">
    <citation type="submission" date="2021-04" db="EMBL/GenBank/DDBJ databases">
        <authorList>
            <person name="Zhang D.-C."/>
        </authorList>
    </citation>
    <scope>NUCLEOTIDE SEQUENCE</scope>
    <source>
        <strain evidence="16">CGMCC 1.15697</strain>
    </source>
</reference>
<dbReference type="PANTHER" id="PTHR11839">
    <property type="entry name" value="UDP/ADP-SUGAR PYROPHOSPHATASE"/>
    <property type="match status" value="1"/>
</dbReference>
<dbReference type="GO" id="GO:0019144">
    <property type="term" value="F:ADP-sugar diphosphatase activity"/>
    <property type="evidence" value="ECO:0007669"/>
    <property type="project" value="TreeGrafter"/>
</dbReference>
<dbReference type="InterPro" id="IPR020084">
    <property type="entry name" value="NUDIX_hydrolase_CS"/>
</dbReference>
<dbReference type="PANTHER" id="PTHR11839:SF5">
    <property type="entry name" value="ADP-RIBOSE PYROPHOSPHATASE"/>
    <property type="match status" value="1"/>
</dbReference>
<comment type="function">
    <text evidence="8">Acts on ADP-mannose and ADP-glucose as well as ADP-ribose. Prevents glycogen biosynthesis. The reaction catalyzed by this enzyme is a limiting step of the gluconeogenic process.</text>
</comment>
<dbReference type="NCBIfam" id="TIGR00052">
    <property type="entry name" value="nudix-type nucleoside diphosphatase, YffH/AdpP family"/>
    <property type="match status" value="1"/>
</dbReference>
<evidence type="ECO:0000256" key="7">
    <source>
        <dbReference type="ARBA" id="ARBA00022842"/>
    </source>
</evidence>